<keyword evidence="1" id="KW-1133">Transmembrane helix</keyword>
<keyword evidence="1" id="KW-0472">Membrane</keyword>
<sequence>MAFIVLFPLYAVTLPASLTGGHIGWDSLRLLAPGQAVFAFCLAVLLALTLATMVLLIRHGQRASKSTGIGGALVAFFAPLLCCSPLIPLGLGALAVVFPAVAGFAPGIIQGFIATHEFEIELFAVALSFIAFWQNARKLARGPVCATPHT</sequence>
<dbReference type="EMBL" id="JQSG02000007">
    <property type="protein sequence ID" value="OBS07876.1"/>
    <property type="molecule type" value="Genomic_DNA"/>
</dbReference>
<dbReference type="Proteomes" id="UP000029273">
    <property type="component" value="Unassembled WGS sequence"/>
</dbReference>
<name>A0A1A6BZZ4_9GAMM</name>
<evidence type="ECO:0000313" key="3">
    <source>
        <dbReference type="Proteomes" id="UP000029273"/>
    </source>
</evidence>
<evidence type="ECO:0000313" key="2">
    <source>
        <dbReference type="EMBL" id="OBS07876.1"/>
    </source>
</evidence>
<accession>A0A1A6BZZ4</accession>
<reference evidence="2 3" key="1">
    <citation type="journal article" date="2014" name="Genome Announc.">
        <title>Draft Genome Sequence of the Iron-Oxidizing, Acidophilic, and Halotolerant 'Thiobacillus prosperus' Type Strain DSM 5130.</title>
        <authorList>
            <person name="Ossandon F.J."/>
            <person name="Cardenas J.P."/>
            <person name="Corbett M."/>
            <person name="Quatrini R."/>
            <person name="Holmes D.S."/>
            <person name="Watkin E."/>
        </authorList>
    </citation>
    <scope>NUCLEOTIDE SEQUENCE [LARGE SCALE GENOMIC DNA]</scope>
    <source>
        <strain evidence="2 3">DSM 5130</strain>
    </source>
</reference>
<dbReference type="OrthoDB" id="5795389at2"/>
<feature type="transmembrane region" description="Helical" evidence="1">
    <location>
        <begin position="69"/>
        <end position="102"/>
    </location>
</feature>
<protein>
    <submittedName>
        <fullName evidence="2">Uncharacterized protein</fullName>
    </submittedName>
</protein>
<feature type="transmembrane region" description="Helical" evidence="1">
    <location>
        <begin position="36"/>
        <end position="57"/>
    </location>
</feature>
<keyword evidence="3" id="KW-1185">Reference proteome</keyword>
<comment type="caution">
    <text evidence="2">The sequence shown here is derived from an EMBL/GenBank/DDBJ whole genome shotgun (WGS) entry which is preliminary data.</text>
</comment>
<keyword evidence="1" id="KW-0812">Transmembrane</keyword>
<feature type="transmembrane region" description="Helical" evidence="1">
    <location>
        <begin position="108"/>
        <end position="133"/>
    </location>
</feature>
<organism evidence="2 3">
    <name type="scientific">Acidihalobacter prosperus</name>
    <dbReference type="NCBI Taxonomy" id="160660"/>
    <lineage>
        <taxon>Bacteria</taxon>
        <taxon>Pseudomonadati</taxon>
        <taxon>Pseudomonadota</taxon>
        <taxon>Gammaproteobacteria</taxon>
        <taxon>Chromatiales</taxon>
        <taxon>Ectothiorhodospiraceae</taxon>
        <taxon>Acidihalobacter</taxon>
    </lineage>
</organism>
<gene>
    <name evidence="2" type="ORF">Thpro_023200</name>
</gene>
<proteinExistence type="predicted"/>
<dbReference type="AlphaFoldDB" id="A0A1A6BZZ4"/>
<evidence type="ECO:0000256" key="1">
    <source>
        <dbReference type="SAM" id="Phobius"/>
    </source>
</evidence>